<keyword evidence="1" id="KW-1133">Transmembrane helix</keyword>
<dbReference type="EMBL" id="JACXIZ010000024">
    <property type="protein sequence ID" value="MBD2846484.1"/>
    <property type="molecule type" value="Genomic_DNA"/>
</dbReference>
<sequence length="101" mass="11313">MFALLILTLMVPFYSVNHELPYVEKPQLSVQSDNDFTVGARTVMLAVGHLPSMVVAPVSVFPPPDLLFVFFIFAALLSAYIPVQLKRLFLMPIKFTSHFVA</sequence>
<comment type="caution">
    <text evidence="2">The sequence shown here is derived from an EMBL/GenBank/DDBJ whole genome shotgun (WGS) entry which is preliminary data.</text>
</comment>
<reference evidence="2" key="1">
    <citation type="submission" date="2020-09" db="EMBL/GenBank/DDBJ databases">
        <title>A novel bacterium of genus Paenibacillus, isolated from South China Sea.</title>
        <authorList>
            <person name="Huang H."/>
            <person name="Mo K."/>
            <person name="Hu Y."/>
        </authorList>
    </citation>
    <scope>NUCLEOTIDE SEQUENCE</scope>
    <source>
        <strain evidence="2">IB182496</strain>
    </source>
</reference>
<keyword evidence="3" id="KW-1185">Reference proteome</keyword>
<evidence type="ECO:0000256" key="1">
    <source>
        <dbReference type="SAM" id="Phobius"/>
    </source>
</evidence>
<protein>
    <submittedName>
        <fullName evidence="2">Uncharacterized protein</fullName>
    </submittedName>
</protein>
<keyword evidence="1" id="KW-0812">Transmembrane</keyword>
<name>A0A927BVX5_9BACL</name>
<dbReference type="Proteomes" id="UP000621560">
    <property type="component" value="Unassembled WGS sequence"/>
</dbReference>
<keyword evidence="1" id="KW-0472">Membrane</keyword>
<dbReference type="AlphaFoldDB" id="A0A927BVX5"/>
<evidence type="ECO:0000313" key="3">
    <source>
        <dbReference type="Proteomes" id="UP000621560"/>
    </source>
</evidence>
<proteinExistence type="predicted"/>
<accession>A0A927BVX5</accession>
<dbReference type="RefSeq" id="WP_190918952.1">
    <property type="nucleotide sequence ID" value="NZ_JACXIZ010000024.1"/>
</dbReference>
<feature type="transmembrane region" description="Helical" evidence="1">
    <location>
        <begin position="66"/>
        <end position="85"/>
    </location>
</feature>
<gene>
    <name evidence="2" type="ORF">IDH44_14880</name>
</gene>
<evidence type="ECO:0000313" key="2">
    <source>
        <dbReference type="EMBL" id="MBD2846484.1"/>
    </source>
</evidence>
<organism evidence="2 3">
    <name type="scientific">Paenibacillus sabuli</name>
    <dbReference type="NCBI Taxonomy" id="2772509"/>
    <lineage>
        <taxon>Bacteria</taxon>
        <taxon>Bacillati</taxon>
        <taxon>Bacillota</taxon>
        <taxon>Bacilli</taxon>
        <taxon>Bacillales</taxon>
        <taxon>Paenibacillaceae</taxon>
        <taxon>Paenibacillus</taxon>
    </lineage>
</organism>